<protein>
    <submittedName>
        <fullName evidence="1">Uncharacterized protein</fullName>
    </submittedName>
</protein>
<name>A0A6M3IUS2_9ZZZZ</name>
<evidence type="ECO:0000313" key="1">
    <source>
        <dbReference type="EMBL" id="QJA60775.1"/>
    </source>
</evidence>
<reference evidence="1" key="1">
    <citation type="submission" date="2020-03" db="EMBL/GenBank/DDBJ databases">
        <title>The deep terrestrial virosphere.</title>
        <authorList>
            <person name="Holmfeldt K."/>
            <person name="Nilsson E."/>
            <person name="Simone D."/>
            <person name="Lopez-Fernandez M."/>
            <person name="Wu X."/>
            <person name="de Brujin I."/>
            <person name="Lundin D."/>
            <person name="Andersson A."/>
            <person name="Bertilsson S."/>
            <person name="Dopson M."/>
        </authorList>
    </citation>
    <scope>NUCLEOTIDE SEQUENCE</scope>
    <source>
        <strain evidence="2">MM415A00784</strain>
        <strain evidence="1">MM415B01056</strain>
    </source>
</reference>
<dbReference type="EMBL" id="MT142405">
    <property type="protein sequence ID" value="QJA80068.1"/>
    <property type="molecule type" value="Genomic_DNA"/>
</dbReference>
<dbReference type="AlphaFoldDB" id="A0A6M3IUS2"/>
<dbReference type="EMBL" id="MT141420">
    <property type="protein sequence ID" value="QJA60775.1"/>
    <property type="molecule type" value="Genomic_DNA"/>
</dbReference>
<proteinExistence type="predicted"/>
<evidence type="ECO:0000313" key="2">
    <source>
        <dbReference type="EMBL" id="QJA80068.1"/>
    </source>
</evidence>
<sequence>MKYLLIVTVLISSLWGGAVLAADNSIAIYQEYDGTWYEFRYDWEGMLLDWESVDELKAWLEYDDAPLILIANKDGVVSFNGQCEDTAFEARNRAYEIGKWLDTEILSRAESIKYRQHISGDVYSLGVNDGHYLNKAVIDNEVWFVQADTDTIWLGYYLD</sequence>
<accession>A0A6M3IUS2</accession>
<gene>
    <name evidence="2" type="ORF">MM415A00784_0014</name>
    <name evidence="1" type="ORF">MM415B01056_0019</name>
</gene>
<organism evidence="1">
    <name type="scientific">viral metagenome</name>
    <dbReference type="NCBI Taxonomy" id="1070528"/>
    <lineage>
        <taxon>unclassified sequences</taxon>
        <taxon>metagenomes</taxon>
        <taxon>organismal metagenomes</taxon>
    </lineage>
</organism>